<name>A0A225VW41_9STRA</name>
<organism evidence="1 2">
    <name type="scientific">Phytophthora megakarya</name>
    <dbReference type="NCBI Taxonomy" id="4795"/>
    <lineage>
        <taxon>Eukaryota</taxon>
        <taxon>Sar</taxon>
        <taxon>Stramenopiles</taxon>
        <taxon>Oomycota</taxon>
        <taxon>Peronosporomycetes</taxon>
        <taxon>Peronosporales</taxon>
        <taxon>Peronosporaceae</taxon>
        <taxon>Phytophthora</taxon>
    </lineage>
</organism>
<comment type="caution">
    <text evidence="1">The sequence shown here is derived from an EMBL/GenBank/DDBJ whole genome shotgun (WGS) entry which is preliminary data.</text>
</comment>
<evidence type="ECO:0000313" key="2">
    <source>
        <dbReference type="Proteomes" id="UP000198211"/>
    </source>
</evidence>
<sequence length="148" mass="16934">MDILDLSKRIGLFKVIAGSTRTGCKIYVVDEDMRKRAERRTGVFSGLDQEILMTLDMMLAEWNPYVGQFISHGEKIRKDIAEGKETVNLTLHLYADKRRRGTTNLLTVSEVGDVMVDDGNSRNPRDLIVYPKQHGLFRIYESNQCTTH</sequence>
<proteinExistence type="predicted"/>
<dbReference type="EMBL" id="NBNE01002704">
    <property type="protein sequence ID" value="OWZ09656.1"/>
    <property type="molecule type" value="Genomic_DNA"/>
</dbReference>
<evidence type="ECO:0000313" key="1">
    <source>
        <dbReference type="EMBL" id="OWZ09656.1"/>
    </source>
</evidence>
<reference evidence="2" key="1">
    <citation type="submission" date="2017-03" db="EMBL/GenBank/DDBJ databases">
        <title>Phytopthora megakarya and P. palmivora, two closely related causual agents of cacao black pod achieved similar genome size and gene model numbers by different mechanisms.</title>
        <authorList>
            <person name="Ali S."/>
            <person name="Shao J."/>
            <person name="Larry D.J."/>
            <person name="Kronmiller B."/>
            <person name="Shen D."/>
            <person name="Strem M.D."/>
            <person name="Melnick R.L."/>
            <person name="Guiltinan M.J."/>
            <person name="Tyler B.M."/>
            <person name="Meinhardt L.W."/>
            <person name="Bailey B.A."/>
        </authorList>
    </citation>
    <scope>NUCLEOTIDE SEQUENCE [LARGE SCALE GENOMIC DNA]</scope>
    <source>
        <strain evidence="2">zdho120</strain>
    </source>
</reference>
<accession>A0A225VW41</accession>
<keyword evidence="2" id="KW-1185">Reference proteome</keyword>
<keyword evidence="1" id="KW-0347">Helicase</keyword>
<dbReference type="AlphaFoldDB" id="A0A225VW41"/>
<keyword evidence="1" id="KW-0378">Hydrolase</keyword>
<keyword evidence="1" id="KW-0067">ATP-binding</keyword>
<gene>
    <name evidence="1" type="ORF">PHMEG_00017605</name>
</gene>
<dbReference type="OrthoDB" id="127066at2759"/>
<protein>
    <submittedName>
        <fullName evidence="1">Helitron helicase</fullName>
    </submittedName>
</protein>
<dbReference type="GO" id="GO:0004386">
    <property type="term" value="F:helicase activity"/>
    <property type="evidence" value="ECO:0007669"/>
    <property type="project" value="UniProtKB-KW"/>
</dbReference>
<keyword evidence="1" id="KW-0547">Nucleotide-binding</keyword>
<dbReference type="Proteomes" id="UP000198211">
    <property type="component" value="Unassembled WGS sequence"/>
</dbReference>